<keyword evidence="5" id="KW-0874">Quinone</keyword>
<dbReference type="GO" id="GO:0048038">
    <property type="term" value="F:quinone binding"/>
    <property type="evidence" value="ECO:0007669"/>
    <property type="project" value="UniProtKB-KW"/>
</dbReference>
<evidence type="ECO:0000313" key="9">
    <source>
        <dbReference type="Proteomes" id="UP000430508"/>
    </source>
</evidence>
<evidence type="ECO:0000259" key="7">
    <source>
        <dbReference type="Pfam" id="PF00361"/>
    </source>
</evidence>
<feature type="transmembrane region" description="Helical" evidence="5">
    <location>
        <begin position="198"/>
        <end position="223"/>
    </location>
</feature>
<comment type="function">
    <text evidence="5">NDH-1 shuttles electrons from NADH, via FMN and iron-sulfur (Fe-S) centers, to quinones in the respiratory chain. The immediate electron acceptor for the enzyme in this species is believed to be a menaquinone. Couples the redox reaction to proton translocation (for every two electrons transferred, four hydrogen ions are translocated across the cytoplasmic membrane), and thus conserves the redox energy in a proton gradient.</text>
</comment>
<organism evidence="8 9">
    <name type="scientific">Dehalobacter restrictus</name>
    <dbReference type="NCBI Taxonomy" id="55583"/>
    <lineage>
        <taxon>Bacteria</taxon>
        <taxon>Bacillati</taxon>
        <taxon>Bacillota</taxon>
        <taxon>Clostridia</taxon>
        <taxon>Eubacteriales</taxon>
        <taxon>Desulfitobacteriaceae</taxon>
        <taxon>Dehalobacter</taxon>
    </lineage>
</organism>
<protein>
    <recommendedName>
        <fullName evidence="5">NADH-quinone oxidoreductase subunit N</fullName>
        <ecNumber evidence="5">7.1.1.-</ecNumber>
    </recommendedName>
    <alternativeName>
        <fullName evidence="5">NADH dehydrogenase I subunit N</fullName>
    </alternativeName>
    <alternativeName>
        <fullName evidence="5">NDH-1 subunit N</fullName>
    </alternativeName>
</protein>
<keyword evidence="5" id="KW-1003">Cell membrane</keyword>
<dbReference type="InterPro" id="IPR010096">
    <property type="entry name" value="NADH-Q_OxRdtase_suN/2"/>
</dbReference>
<name>A0A857DII6_9FIRM</name>
<dbReference type="GO" id="GO:0008137">
    <property type="term" value="F:NADH dehydrogenase (ubiquinone) activity"/>
    <property type="evidence" value="ECO:0007669"/>
    <property type="project" value="InterPro"/>
</dbReference>
<evidence type="ECO:0000256" key="6">
    <source>
        <dbReference type="RuleBase" id="RU000320"/>
    </source>
</evidence>
<comment type="similarity">
    <text evidence="5">Belongs to the complex I subunit 2 family.</text>
</comment>
<evidence type="ECO:0000256" key="5">
    <source>
        <dbReference type="HAMAP-Rule" id="MF_00445"/>
    </source>
</evidence>
<feature type="transmembrane region" description="Helical" evidence="5">
    <location>
        <begin position="6"/>
        <end position="29"/>
    </location>
</feature>
<keyword evidence="3 5" id="KW-1133">Transmembrane helix</keyword>
<feature type="transmembrane region" description="Helical" evidence="5">
    <location>
        <begin position="101"/>
        <end position="120"/>
    </location>
</feature>
<dbReference type="Pfam" id="PF00361">
    <property type="entry name" value="Proton_antipo_M"/>
    <property type="match status" value="1"/>
</dbReference>
<dbReference type="GO" id="GO:0050136">
    <property type="term" value="F:NADH dehydrogenase (quinone) (non-electrogenic) activity"/>
    <property type="evidence" value="ECO:0007669"/>
    <property type="project" value="UniProtKB-UniRule"/>
</dbReference>
<evidence type="ECO:0000256" key="3">
    <source>
        <dbReference type="ARBA" id="ARBA00022989"/>
    </source>
</evidence>
<keyword evidence="5" id="KW-1278">Translocase</keyword>
<comment type="subunit">
    <text evidence="5">NDH-1 is composed of 14 different subunits. Subunits NuoA, H, J, K, L, M, N constitute the membrane sector of the complex.</text>
</comment>
<proteinExistence type="inferred from homology"/>
<feature type="transmembrane region" description="Helical" evidence="5">
    <location>
        <begin position="126"/>
        <end position="144"/>
    </location>
</feature>
<feature type="transmembrane region" description="Helical" evidence="5">
    <location>
        <begin position="156"/>
        <end position="178"/>
    </location>
</feature>
<keyword evidence="2 5" id="KW-0812">Transmembrane</keyword>
<feature type="transmembrane region" description="Helical" evidence="5">
    <location>
        <begin position="398"/>
        <end position="418"/>
    </location>
</feature>
<dbReference type="EC" id="7.1.1.-" evidence="5"/>
<keyword evidence="4 5" id="KW-0472">Membrane</keyword>
<evidence type="ECO:0000313" key="8">
    <source>
        <dbReference type="EMBL" id="QHA00026.1"/>
    </source>
</evidence>
<comment type="catalytic activity">
    <reaction evidence="5">
        <text>a quinone + NADH + 5 H(+)(in) = a quinol + NAD(+) + 4 H(+)(out)</text>
        <dbReference type="Rhea" id="RHEA:57888"/>
        <dbReference type="ChEBI" id="CHEBI:15378"/>
        <dbReference type="ChEBI" id="CHEBI:24646"/>
        <dbReference type="ChEBI" id="CHEBI:57540"/>
        <dbReference type="ChEBI" id="CHEBI:57945"/>
        <dbReference type="ChEBI" id="CHEBI:132124"/>
    </reaction>
</comment>
<dbReference type="HAMAP" id="MF_00445">
    <property type="entry name" value="NDH1_NuoN_1"/>
    <property type="match status" value="1"/>
</dbReference>
<feature type="transmembrane region" description="Helical" evidence="5">
    <location>
        <begin position="268"/>
        <end position="287"/>
    </location>
</feature>
<dbReference type="InterPro" id="IPR001750">
    <property type="entry name" value="ND/Mrp_TM"/>
</dbReference>
<reference evidence="8 9" key="1">
    <citation type="submission" date="2019-12" db="EMBL/GenBank/DDBJ databases">
        <title>Sequence classification of anaerobic respiratory reductive dehalogenases: First we see many, then we see few.</title>
        <authorList>
            <person name="Molenda O."/>
            <person name="Puentes Jacome L.A."/>
            <person name="Cao X."/>
            <person name="Nesbo C.L."/>
            <person name="Tang S."/>
            <person name="Morson N."/>
            <person name="Patron J."/>
            <person name="Lomheim L."/>
            <person name="Wishart D.S."/>
            <person name="Edwards E.A."/>
        </authorList>
    </citation>
    <scope>NUCLEOTIDE SEQUENCE [LARGE SCALE GENOMIC DNA]</scope>
    <source>
        <strain evidence="8 9">12DCA</strain>
    </source>
</reference>
<evidence type="ECO:0000256" key="2">
    <source>
        <dbReference type="ARBA" id="ARBA00022692"/>
    </source>
</evidence>
<evidence type="ECO:0000256" key="1">
    <source>
        <dbReference type="ARBA" id="ARBA00004127"/>
    </source>
</evidence>
<sequence>MNINFSLFTIEIATALLGLVVLAIGLFLSKEKRHRLGYVIAVGLAVILVYSFGSYGQNTSVMDGMFIVDDFAVFFKQLFLIAAVLVILTSTVYVRKMGGNYEFYIITLVAALGMMVLVSAGDLLTLYVALETMTISFYILAGYKTDLKSSEAGVKYLILGAVSSGILLYGLSLVYGMTGTFVIRDIAESIKQMDGLSPAILVGIIFLLSGLGFKVSLVPFHMWSPDVYEGAPTPVTTFLATGSKAASFAALARILIEALPSYSGQWTYILAIMAAMTMVIGNIAAIPQTNIKRMLAYSSIAQAGYIITGIIAISSAGIKAVAFYSMVYVFATIGAFAVVITFSQNTGSEEIKDYAGLAQRSPFMAAVLTVCLLSMAGIPPLAGFVGKLYLFSSIVNQGYLWLVILGLVMSMVSVYYYLLVVKAMYMNDPVSSTPIKVPVGTNVTLLLILVLTLVLGVYAEPLSVLANMAGNAMFPF</sequence>
<evidence type="ECO:0000256" key="4">
    <source>
        <dbReference type="ARBA" id="ARBA00023136"/>
    </source>
</evidence>
<comment type="subcellular location">
    <subcellularLocation>
        <location evidence="5">Cell membrane</location>
        <topology evidence="5">Multi-pass membrane protein</topology>
    </subcellularLocation>
    <subcellularLocation>
        <location evidence="1">Endomembrane system</location>
        <topology evidence="1">Multi-pass membrane protein</topology>
    </subcellularLocation>
    <subcellularLocation>
        <location evidence="6">Membrane</location>
        <topology evidence="6">Multi-pass membrane protein</topology>
    </subcellularLocation>
</comment>
<dbReference type="GO" id="GO:0012505">
    <property type="term" value="C:endomembrane system"/>
    <property type="evidence" value="ECO:0007669"/>
    <property type="project" value="UniProtKB-SubCell"/>
</dbReference>
<feature type="domain" description="NADH:quinone oxidoreductase/Mrp antiporter transmembrane" evidence="7">
    <location>
        <begin position="120"/>
        <end position="412"/>
    </location>
</feature>
<feature type="transmembrane region" description="Helical" evidence="5">
    <location>
        <begin position="235"/>
        <end position="256"/>
    </location>
</feature>
<keyword evidence="5" id="KW-0520">NAD</keyword>
<dbReference type="RefSeq" id="WP_019225125.1">
    <property type="nucleotide sequence ID" value="NZ_CP046996.1"/>
</dbReference>
<feature type="transmembrane region" description="Helical" evidence="5">
    <location>
        <begin position="363"/>
        <end position="386"/>
    </location>
</feature>
<feature type="transmembrane region" description="Helical" evidence="5">
    <location>
        <begin position="36"/>
        <end position="53"/>
    </location>
</feature>
<dbReference type="GO" id="GO:0005886">
    <property type="term" value="C:plasma membrane"/>
    <property type="evidence" value="ECO:0007669"/>
    <property type="project" value="UniProtKB-SubCell"/>
</dbReference>
<dbReference type="PANTHER" id="PTHR22773">
    <property type="entry name" value="NADH DEHYDROGENASE"/>
    <property type="match status" value="1"/>
</dbReference>
<feature type="transmembrane region" description="Helical" evidence="5">
    <location>
        <begin position="73"/>
        <end position="94"/>
    </location>
</feature>
<gene>
    <name evidence="5 8" type="primary">nuoN</name>
    <name evidence="8" type="ORF">GQ588_04865</name>
</gene>
<dbReference type="Proteomes" id="UP000430508">
    <property type="component" value="Chromosome"/>
</dbReference>
<feature type="transmembrane region" description="Helical" evidence="5">
    <location>
        <begin position="439"/>
        <end position="459"/>
    </location>
</feature>
<feature type="transmembrane region" description="Helical" evidence="5">
    <location>
        <begin position="321"/>
        <end position="342"/>
    </location>
</feature>
<dbReference type="EMBL" id="CP046996">
    <property type="protein sequence ID" value="QHA00026.1"/>
    <property type="molecule type" value="Genomic_DNA"/>
</dbReference>
<dbReference type="NCBIfam" id="TIGR01770">
    <property type="entry name" value="NDH_I_N"/>
    <property type="match status" value="1"/>
</dbReference>
<accession>A0A857DII6</accession>
<keyword evidence="5" id="KW-0813">Transport</keyword>
<dbReference type="AlphaFoldDB" id="A0A857DII6"/>
<dbReference type="GO" id="GO:0042773">
    <property type="term" value="P:ATP synthesis coupled electron transport"/>
    <property type="evidence" value="ECO:0007669"/>
    <property type="project" value="InterPro"/>
</dbReference>
<feature type="transmembrane region" description="Helical" evidence="5">
    <location>
        <begin position="294"/>
        <end position="315"/>
    </location>
</feature>